<dbReference type="KEGG" id="tai:Taci_1005"/>
<dbReference type="RefSeq" id="WP_012869752.1">
    <property type="nucleotide sequence ID" value="NC_013522.1"/>
</dbReference>
<feature type="transmembrane region" description="Helical" evidence="3">
    <location>
        <begin position="59"/>
        <end position="76"/>
    </location>
</feature>
<accession>D1B5E6</accession>
<dbReference type="AlphaFoldDB" id="D1B5E6"/>
<dbReference type="EC" id="2.4.1.187" evidence="4"/>
<dbReference type="eggNOG" id="COG1922">
    <property type="taxonomic scope" value="Bacteria"/>
</dbReference>
<dbReference type="PATRIC" id="fig|525903.6.peg.1003"/>
<feature type="transmembrane region" description="Helical" evidence="3">
    <location>
        <begin position="273"/>
        <end position="291"/>
    </location>
</feature>
<dbReference type="GO" id="GO:0047244">
    <property type="term" value="F:N-acetylglucosaminyldiphosphoundecaprenol N-acetyl-beta-D-mannosaminyltransferase activity"/>
    <property type="evidence" value="ECO:0007669"/>
    <property type="project" value="UniProtKB-EC"/>
</dbReference>
<evidence type="ECO:0000256" key="3">
    <source>
        <dbReference type="SAM" id="Phobius"/>
    </source>
</evidence>
<feature type="transmembrane region" description="Helical" evidence="3">
    <location>
        <begin position="171"/>
        <end position="189"/>
    </location>
</feature>
<evidence type="ECO:0000313" key="4">
    <source>
        <dbReference type="EMBL" id="ACZ19237.1"/>
    </source>
</evidence>
<keyword evidence="5" id="KW-1185">Reference proteome</keyword>
<dbReference type="CDD" id="cd06533">
    <property type="entry name" value="Glyco_transf_WecG_TagA"/>
    <property type="match status" value="1"/>
</dbReference>
<dbReference type="CAZy" id="GT26">
    <property type="family name" value="Glycosyltransferase Family 26"/>
</dbReference>
<name>D1B5E6_THEAS</name>
<gene>
    <name evidence="4" type="ordered locus">Taci_1005</name>
</gene>
<dbReference type="EnsemblBacteria" id="ACZ19237">
    <property type="protein sequence ID" value="ACZ19237"/>
    <property type="gene ID" value="Taci_1005"/>
</dbReference>
<dbReference type="PROSITE" id="PS50096">
    <property type="entry name" value="IQ"/>
    <property type="match status" value="1"/>
</dbReference>
<feature type="transmembrane region" description="Helical" evidence="3">
    <location>
        <begin position="88"/>
        <end position="108"/>
    </location>
</feature>
<feature type="transmembrane region" description="Helical" evidence="3">
    <location>
        <begin position="148"/>
        <end position="165"/>
    </location>
</feature>
<sequence length="577" mass="63356">MSGQDAFWSLLLIAAVGMVGVLIQRFFKGHLARDQYYYVKDIVVLGSWAMMGLWSGNGLLKWVIVAAMGGFFLGFCQKVQRSFDLRPLFLLLGLALALWGPRIGFLGMPGDVFLFLPEGVAVLLSAMWYSLFPLIFQEVDQIPGLGGQLLLVGWGMMTLGVLTASSGWNEVTYASLGGLVIIVAFWSRYLHVYGRLGEHMAALWGVLFGGLSVLGVSKGLAFSVLFMAPVGLFLVPLAETSLRITGAVLMRRELGNVTLYRALMNRGMDHPKAVYLVTTVCLAFGMMGFSAQRSASYLQLGVLMSSGIMLVFTCFLVFFQGGEGVRHQRRPRIFDVFVDNVSLNYVLGRIRAMVAGGENCLICTLDALGALRSREDGTYRKALNRADFVLPDGKGLMEGLRFLGTPIVERLPGVEFVDHLSRLAAAEGWGVYLLGGLPGVAEEAARKLSARHRGLNVVGARDGYFSKEEEPSVVEAIKSSGARVLVVGLGVPRQEIWLEDLLKGDAPPLRGVVGIGVGGSLDVISGRLKRAPKGWQRMGLEWLYRVIQEPWRIRRVMRLPLFVLLVMAERFGRRREG</sequence>
<evidence type="ECO:0000313" key="5">
    <source>
        <dbReference type="Proteomes" id="UP000002030"/>
    </source>
</evidence>
<evidence type="ECO:0000256" key="2">
    <source>
        <dbReference type="ARBA" id="ARBA00022679"/>
    </source>
</evidence>
<keyword evidence="3" id="KW-0472">Membrane</keyword>
<dbReference type="EMBL" id="CP001818">
    <property type="protein sequence ID" value="ACZ19237.1"/>
    <property type="molecule type" value="Genomic_DNA"/>
</dbReference>
<feature type="transmembrane region" description="Helical" evidence="3">
    <location>
        <begin position="297"/>
        <end position="319"/>
    </location>
</feature>
<dbReference type="Proteomes" id="UP000002030">
    <property type="component" value="Chromosome"/>
</dbReference>
<dbReference type="OrthoDB" id="9771846at2"/>
<dbReference type="HOGENOM" id="CLU_477904_0_0_0"/>
<dbReference type="PANTHER" id="PTHR34136">
    <property type="match status" value="1"/>
</dbReference>
<keyword evidence="1 4" id="KW-0328">Glycosyltransferase</keyword>
<feature type="transmembrane region" description="Helical" evidence="3">
    <location>
        <begin position="196"/>
        <end position="214"/>
    </location>
</feature>
<evidence type="ECO:0000256" key="1">
    <source>
        <dbReference type="ARBA" id="ARBA00022676"/>
    </source>
</evidence>
<dbReference type="InterPro" id="IPR004629">
    <property type="entry name" value="WecG_TagA_CpsF"/>
</dbReference>
<feature type="transmembrane region" description="Helical" evidence="3">
    <location>
        <begin position="6"/>
        <end position="23"/>
    </location>
</feature>
<feature type="transmembrane region" description="Helical" evidence="3">
    <location>
        <begin position="114"/>
        <end position="136"/>
    </location>
</feature>
<dbReference type="STRING" id="525903.Taci_1005"/>
<dbReference type="PANTHER" id="PTHR34136:SF1">
    <property type="entry name" value="UDP-N-ACETYL-D-MANNOSAMINURONIC ACID TRANSFERASE"/>
    <property type="match status" value="1"/>
</dbReference>
<keyword evidence="3" id="KW-1133">Transmembrane helix</keyword>
<dbReference type="Pfam" id="PF03808">
    <property type="entry name" value="Glyco_tran_WecG"/>
    <property type="match status" value="1"/>
</dbReference>
<protein>
    <submittedName>
        <fullName evidence="4">Glycosyl transferase, WecB/TagA/CpsF family</fullName>
        <ecNumber evidence="4">2.4.1.187</ecNumber>
    </submittedName>
</protein>
<proteinExistence type="predicted"/>
<keyword evidence="3" id="KW-0812">Transmembrane</keyword>
<reference evidence="4 5" key="1">
    <citation type="journal article" date="2009" name="Stand. Genomic Sci.">
        <title>Complete genome sequence of Thermanaerovibrio acidaminovorans type strain (Su883).</title>
        <authorList>
            <person name="Chovatia M."/>
            <person name="Sikorski J."/>
            <person name="Schroder M."/>
            <person name="Lapidus A."/>
            <person name="Nolan M."/>
            <person name="Tice H."/>
            <person name="Glavina Del Rio T."/>
            <person name="Copeland A."/>
            <person name="Cheng J.F."/>
            <person name="Lucas S."/>
            <person name="Chen F."/>
            <person name="Bruce D."/>
            <person name="Goodwin L."/>
            <person name="Pitluck S."/>
            <person name="Ivanova N."/>
            <person name="Mavromatis K."/>
            <person name="Ovchinnikova G."/>
            <person name="Pati A."/>
            <person name="Chen A."/>
            <person name="Palaniappan K."/>
            <person name="Land M."/>
            <person name="Hauser L."/>
            <person name="Chang Y.J."/>
            <person name="Jeffries C.D."/>
            <person name="Chain P."/>
            <person name="Saunders E."/>
            <person name="Detter J.C."/>
            <person name="Brettin T."/>
            <person name="Rohde M."/>
            <person name="Goker M."/>
            <person name="Spring S."/>
            <person name="Bristow J."/>
            <person name="Markowitz V."/>
            <person name="Hugenholtz P."/>
            <person name="Kyrpides N.C."/>
            <person name="Klenk H.P."/>
            <person name="Eisen J.A."/>
        </authorList>
    </citation>
    <scope>NUCLEOTIDE SEQUENCE [LARGE SCALE GENOMIC DNA]</scope>
    <source>
        <strain evidence="5">ATCC 49978 / DSM 6589 / Su883</strain>
    </source>
</reference>
<keyword evidence="2 4" id="KW-0808">Transferase</keyword>
<dbReference type="NCBIfam" id="TIGR00696">
    <property type="entry name" value="wecG_tagA_cpsF"/>
    <property type="match status" value="1"/>
</dbReference>
<organism evidence="4 5">
    <name type="scientific">Thermanaerovibrio acidaminovorans (strain ATCC 49978 / DSM 6589 / Su883)</name>
    <name type="common">Selenomonas acidaminovorans</name>
    <dbReference type="NCBI Taxonomy" id="525903"/>
    <lineage>
        <taxon>Bacteria</taxon>
        <taxon>Thermotogati</taxon>
        <taxon>Synergistota</taxon>
        <taxon>Synergistia</taxon>
        <taxon>Synergistales</taxon>
        <taxon>Synergistaceae</taxon>
        <taxon>Thermanaerovibrio</taxon>
    </lineage>
</organism>